<evidence type="ECO:0000256" key="1">
    <source>
        <dbReference type="ARBA" id="ARBA00004447"/>
    </source>
</evidence>
<evidence type="ECO:0000256" key="12">
    <source>
        <dbReference type="ARBA" id="ARBA00034249"/>
    </source>
</evidence>
<keyword evidence="10" id="KW-1015">Disulfide bond</keyword>
<dbReference type="GO" id="GO:0097503">
    <property type="term" value="P:sialylation"/>
    <property type="evidence" value="ECO:0007669"/>
    <property type="project" value="TreeGrafter"/>
</dbReference>
<keyword evidence="14" id="KW-0732">Signal</keyword>
<reference evidence="15 17" key="1">
    <citation type="journal article" date="2012" name="Nature">
        <title>Algal genomes reveal evolutionary mosaicism and the fate of nucleomorphs.</title>
        <authorList>
            <consortium name="DOE Joint Genome Institute"/>
            <person name="Curtis B.A."/>
            <person name="Tanifuji G."/>
            <person name="Burki F."/>
            <person name="Gruber A."/>
            <person name="Irimia M."/>
            <person name="Maruyama S."/>
            <person name="Arias M.C."/>
            <person name="Ball S.G."/>
            <person name="Gile G.H."/>
            <person name="Hirakawa Y."/>
            <person name="Hopkins J.F."/>
            <person name="Kuo A."/>
            <person name="Rensing S.A."/>
            <person name="Schmutz J."/>
            <person name="Symeonidi A."/>
            <person name="Elias M."/>
            <person name="Eveleigh R.J."/>
            <person name="Herman E.K."/>
            <person name="Klute M.J."/>
            <person name="Nakayama T."/>
            <person name="Obornik M."/>
            <person name="Reyes-Prieto A."/>
            <person name="Armbrust E.V."/>
            <person name="Aves S.J."/>
            <person name="Beiko R.G."/>
            <person name="Coutinho P."/>
            <person name="Dacks J.B."/>
            <person name="Durnford D.G."/>
            <person name="Fast N.M."/>
            <person name="Green B.R."/>
            <person name="Grisdale C.J."/>
            <person name="Hempel F."/>
            <person name="Henrissat B."/>
            <person name="Hoppner M.P."/>
            <person name="Ishida K."/>
            <person name="Kim E."/>
            <person name="Koreny L."/>
            <person name="Kroth P.G."/>
            <person name="Liu Y."/>
            <person name="Malik S.B."/>
            <person name="Maier U.G."/>
            <person name="McRose D."/>
            <person name="Mock T."/>
            <person name="Neilson J.A."/>
            <person name="Onodera N.T."/>
            <person name="Poole A.M."/>
            <person name="Pritham E.J."/>
            <person name="Richards T.A."/>
            <person name="Rocap G."/>
            <person name="Roy S.W."/>
            <person name="Sarai C."/>
            <person name="Schaack S."/>
            <person name="Shirato S."/>
            <person name="Slamovits C.H."/>
            <person name="Spencer D.F."/>
            <person name="Suzuki S."/>
            <person name="Worden A.Z."/>
            <person name="Zauner S."/>
            <person name="Barry K."/>
            <person name="Bell C."/>
            <person name="Bharti A.K."/>
            <person name="Crow J.A."/>
            <person name="Grimwood J."/>
            <person name="Kramer R."/>
            <person name="Lindquist E."/>
            <person name="Lucas S."/>
            <person name="Salamov A."/>
            <person name="McFadden G.I."/>
            <person name="Lane C.E."/>
            <person name="Keeling P.J."/>
            <person name="Gray M.W."/>
            <person name="Grigoriev I.V."/>
            <person name="Archibald J.M."/>
        </authorList>
    </citation>
    <scope>NUCLEOTIDE SEQUENCE</scope>
    <source>
        <strain evidence="15 17">CCMP2712</strain>
    </source>
</reference>
<dbReference type="Pfam" id="PF00777">
    <property type="entry name" value="Glyco_transf_29"/>
    <property type="match status" value="1"/>
</dbReference>
<evidence type="ECO:0000313" key="17">
    <source>
        <dbReference type="Proteomes" id="UP000011087"/>
    </source>
</evidence>
<comment type="similarity">
    <text evidence="2">Belongs to the glycosyltransferase 29 family.</text>
</comment>
<comment type="subcellular location">
    <subcellularLocation>
        <location evidence="1">Golgi apparatus</location>
        <location evidence="1">Golgi stack membrane</location>
        <topology evidence="1">Single-pass type II membrane protein</topology>
    </subcellularLocation>
</comment>
<evidence type="ECO:0000256" key="14">
    <source>
        <dbReference type="SAM" id="SignalP"/>
    </source>
</evidence>
<protein>
    <recommendedName>
        <fullName evidence="13">beta-galactoside alpha-(2,6)-sialyltransferase</fullName>
        <ecNumber evidence="13">2.4.3.1</ecNumber>
    </recommendedName>
</protein>
<keyword evidence="9" id="KW-0472">Membrane</keyword>
<dbReference type="PaxDb" id="55529-EKX37045"/>
<evidence type="ECO:0000256" key="4">
    <source>
        <dbReference type="ARBA" id="ARBA00022679"/>
    </source>
</evidence>
<dbReference type="GO" id="GO:0003835">
    <property type="term" value="F:beta-galactoside alpha-2,6-sialyltransferase activity"/>
    <property type="evidence" value="ECO:0007669"/>
    <property type="project" value="UniProtKB-EC"/>
</dbReference>
<sequence length="468" mass="51693">MRARAQLLLALLACSASVRAVSHCEEETSAGLQVFRPSRNEYVRTGEVDIEFRVSRQTSSRSRFYIFLNDTEVASGMRGGEGEIISRSILLLEPGRTSLTVIHSCDDGAGEGLDKEKYIGAALSSFTAVDPSTADSHLLQPDQLKSHDRIQVQLPERGWSVVVESSLERDPAKYSSSDDSIDIDCMVIQSSLTDVPSSPPVLPPGTEVEGRATFSGQPAGAVTWPPLGYDHSLKRSTSISNMHFQLAVKDIQRPGIYNFTVLIDLRDYGMVETQLQFEFEGTLSDPLEKNYPVARSSGRHVDFTFLLVVRQVKTVQHPVRLDAAGADNSFSRVKSLLRKSCAVVGNAGHIFGSKLGAEIDSHEAVMRFNEVVLAPWEAPTESFEEDVGGKTTWWVTANFPGLGGEETPEILFYYPNFKNDVEDALYWVVNRTREDIFFISPSFVQFAWKQISAKGLDKIPTSGFLGIL</sequence>
<dbReference type="GeneID" id="17293774"/>
<evidence type="ECO:0000256" key="10">
    <source>
        <dbReference type="ARBA" id="ARBA00023157"/>
    </source>
</evidence>
<dbReference type="EMBL" id="JH993064">
    <property type="protein sequence ID" value="EKX37045.1"/>
    <property type="molecule type" value="Genomic_DNA"/>
</dbReference>
<dbReference type="PANTHER" id="PTHR46059">
    <property type="entry name" value="BETA-GALACTOSIDE ALPHA-2,6-SIALYLTRANSFERASE"/>
    <property type="match status" value="1"/>
</dbReference>
<dbReference type="OrthoDB" id="10264956at2759"/>
<keyword evidence="8" id="KW-0333">Golgi apparatus</keyword>
<reference evidence="16" key="3">
    <citation type="submission" date="2015-06" db="UniProtKB">
        <authorList>
            <consortium name="EnsemblProtists"/>
        </authorList>
    </citation>
    <scope>IDENTIFICATION</scope>
</reference>
<dbReference type="InterPro" id="IPR001675">
    <property type="entry name" value="Glyco_trans_29"/>
</dbReference>
<dbReference type="EnsemblProtists" id="EKX37045">
    <property type="protein sequence ID" value="EKX37045"/>
    <property type="gene ID" value="GUITHDRAFT_145289"/>
</dbReference>
<evidence type="ECO:0000256" key="9">
    <source>
        <dbReference type="ARBA" id="ARBA00023136"/>
    </source>
</evidence>
<evidence type="ECO:0000256" key="6">
    <source>
        <dbReference type="ARBA" id="ARBA00022968"/>
    </source>
</evidence>
<name>L1IMK9_GUITC</name>
<dbReference type="GO" id="GO:0032580">
    <property type="term" value="C:Golgi cisterna membrane"/>
    <property type="evidence" value="ECO:0007669"/>
    <property type="project" value="UniProtKB-SubCell"/>
</dbReference>
<dbReference type="EC" id="2.4.3.1" evidence="13"/>
<evidence type="ECO:0000256" key="3">
    <source>
        <dbReference type="ARBA" id="ARBA00022676"/>
    </source>
</evidence>
<keyword evidence="3" id="KW-0328">Glycosyltransferase</keyword>
<evidence type="ECO:0000256" key="13">
    <source>
        <dbReference type="ARBA" id="ARBA00034329"/>
    </source>
</evidence>
<keyword evidence="4" id="KW-0808">Transferase</keyword>
<feature type="chain" id="PRO_5008770206" description="beta-galactoside alpha-(2,6)-sialyltransferase" evidence="14">
    <location>
        <begin position="21"/>
        <end position="468"/>
    </location>
</feature>
<comment type="catalytic activity">
    <reaction evidence="12">
        <text>a beta-D-galactoside + CMP-N-acetyl-beta-neuraminate = an N-acetyl-alpha-neuraminyl-(2-&gt;6)-beta-D-galactosyl derivative + CMP + H(+)</text>
        <dbReference type="Rhea" id="RHEA:52104"/>
        <dbReference type="ChEBI" id="CHEBI:15378"/>
        <dbReference type="ChEBI" id="CHEBI:28034"/>
        <dbReference type="ChEBI" id="CHEBI:57812"/>
        <dbReference type="ChEBI" id="CHEBI:60377"/>
        <dbReference type="ChEBI" id="CHEBI:136398"/>
        <dbReference type="EC" id="2.4.3.1"/>
    </reaction>
</comment>
<dbReference type="eggNOG" id="KOG2692">
    <property type="taxonomic scope" value="Eukaryota"/>
</dbReference>
<evidence type="ECO:0000256" key="7">
    <source>
        <dbReference type="ARBA" id="ARBA00022989"/>
    </source>
</evidence>
<dbReference type="PANTHER" id="PTHR46059:SF1">
    <property type="entry name" value="BETA-GALACTOSIDE ALPHA-2,6-SIALYLTRANSFERASE"/>
    <property type="match status" value="1"/>
</dbReference>
<keyword evidence="5" id="KW-0812">Transmembrane</keyword>
<reference evidence="17" key="2">
    <citation type="submission" date="2012-11" db="EMBL/GenBank/DDBJ databases">
        <authorList>
            <person name="Kuo A."/>
            <person name="Curtis B.A."/>
            <person name="Tanifuji G."/>
            <person name="Burki F."/>
            <person name="Gruber A."/>
            <person name="Irimia M."/>
            <person name="Maruyama S."/>
            <person name="Arias M.C."/>
            <person name="Ball S.G."/>
            <person name="Gile G.H."/>
            <person name="Hirakawa Y."/>
            <person name="Hopkins J.F."/>
            <person name="Rensing S.A."/>
            <person name="Schmutz J."/>
            <person name="Symeonidi A."/>
            <person name="Elias M."/>
            <person name="Eveleigh R.J."/>
            <person name="Herman E.K."/>
            <person name="Klute M.J."/>
            <person name="Nakayama T."/>
            <person name="Obornik M."/>
            <person name="Reyes-Prieto A."/>
            <person name="Armbrust E.V."/>
            <person name="Aves S.J."/>
            <person name="Beiko R.G."/>
            <person name="Coutinho P."/>
            <person name="Dacks J.B."/>
            <person name="Durnford D.G."/>
            <person name="Fast N.M."/>
            <person name="Green B.R."/>
            <person name="Grisdale C."/>
            <person name="Hempe F."/>
            <person name="Henrissat B."/>
            <person name="Hoppner M.P."/>
            <person name="Ishida K.-I."/>
            <person name="Kim E."/>
            <person name="Koreny L."/>
            <person name="Kroth P.G."/>
            <person name="Liu Y."/>
            <person name="Malik S.-B."/>
            <person name="Maier U.G."/>
            <person name="McRose D."/>
            <person name="Mock T."/>
            <person name="Neilson J.A."/>
            <person name="Onodera N.T."/>
            <person name="Poole A.M."/>
            <person name="Pritham E.J."/>
            <person name="Richards T.A."/>
            <person name="Rocap G."/>
            <person name="Roy S.W."/>
            <person name="Sarai C."/>
            <person name="Schaack S."/>
            <person name="Shirato S."/>
            <person name="Slamovits C.H."/>
            <person name="Spencer D.F."/>
            <person name="Suzuki S."/>
            <person name="Worden A.Z."/>
            <person name="Zauner S."/>
            <person name="Barry K."/>
            <person name="Bell C."/>
            <person name="Bharti A.K."/>
            <person name="Crow J.A."/>
            <person name="Grimwood J."/>
            <person name="Kramer R."/>
            <person name="Lindquist E."/>
            <person name="Lucas S."/>
            <person name="Salamov A."/>
            <person name="McFadden G.I."/>
            <person name="Lane C.E."/>
            <person name="Keeling P.J."/>
            <person name="Gray M.W."/>
            <person name="Grigoriev I.V."/>
            <person name="Archibald J.M."/>
        </authorList>
    </citation>
    <scope>NUCLEOTIDE SEQUENCE</scope>
    <source>
        <strain evidence="17">CCMP2712</strain>
    </source>
</reference>
<keyword evidence="7" id="KW-1133">Transmembrane helix</keyword>
<dbReference type="RefSeq" id="XP_005824025.1">
    <property type="nucleotide sequence ID" value="XM_005823968.1"/>
</dbReference>
<dbReference type="Proteomes" id="UP000011087">
    <property type="component" value="Unassembled WGS sequence"/>
</dbReference>
<dbReference type="AlphaFoldDB" id="L1IMK9"/>
<proteinExistence type="inferred from homology"/>
<evidence type="ECO:0000256" key="5">
    <source>
        <dbReference type="ARBA" id="ARBA00022692"/>
    </source>
</evidence>
<evidence type="ECO:0000313" key="15">
    <source>
        <dbReference type="EMBL" id="EKX37045.1"/>
    </source>
</evidence>
<dbReference type="HOGENOM" id="CLU_584550_0_0_1"/>
<gene>
    <name evidence="15" type="ORF">GUITHDRAFT_145289</name>
</gene>
<dbReference type="KEGG" id="gtt:GUITHDRAFT_145289"/>
<evidence type="ECO:0000313" key="16">
    <source>
        <dbReference type="EnsemblProtists" id="EKX37045"/>
    </source>
</evidence>
<keyword evidence="11" id="KW-0325">Glycoprotein</keyword>
<keyword evidence="17" id="KW-1185">Reference proteome</keyword>
<organism evidence="15">
    <name type="scientific">Guillardia theta (strain CCMP2712)</name>
    <name type="common">Cryptophyte</name>
    <dbReference type="NCBI Taxonomy" id="905079"/>
    <lineage>
        <taxon>Eukaryota</taxon>
        <taxon>Cryptophyceae</taxon>
        <taxon>Pyrenomonadales</taxon>
        <taxon>Geminigeraceae</taxon>
        <taxon>Guillardia</taxon>
    </lineage>
</organism>
<evidence type="ECO:0000256" key="11">
    <source>
        <dbReference type="ARBA" id="ARBA00023180"/>
    </source>
</evidence>
<feature type="signal peptide" evidence="14">
    <location>
        <begin position="1"/>
        <end position="20"/>
    </location>
</feature>
<dbReference type="Gene3D" id="3.90.1480.20">
    <property type="entry name" value="Glycosyl transferase family 29"/>
    <property type="match status" value="1"/>
</dbReference>
<evidence type="ECO:0000256" key="2">
    <source>
        <dbReference type="ARBA" id="ARBA00006003"/>
    </source>
</evidence>
<evidence type="ECO:0000256" key="8">
    <source>
        <dbReference type="ARBA" id="ARBA00023034"/>
    </source>
</evidence>
<accession>L1IMK9</accession>
<keyword evidence="6" id="KW-0735">Signal-anchor</keyword>
<dbReference type="InterPro" id="IPR038578">
    <property type="entry name" value="GT29-like_sf"/>
</dbReference>